<keyword evidence="2" id="KW-1185">Reference proteome</keyword>
<name>A0A848LWM1_9BACT</name>
<accession>A0A848LWM1</accession>
<evidence type="ECO:0000313" key="1">
    <source>
        <dbReference type="EMBL" id="NMO22039.1"/>
    </source>
</evidence>
<dbReference type="Proteomes" id="UP000518300">
    <property type="component" value="Unassembled WGS sequence"/>
</dbReference>
<reference evidence="1 2" key="1">
    <citation type="submission" date="2020-04" db="EMBL/GenBank/DDBJ databases">
        <title>Draft genome of Pyxidicoccus fallax type strain.</title>
        <authorList>
            <person name="Whitworth D.E."/>
        </authorList>
    </citation>
    <scope>NUCLEOTIDE SEQUENCE [LARGE SCALE GENOMIC DNA]</scope>
    <source>
        <strain evidence="1 2">DSM 14698</strain>
    </source>
</reference>
<evidence type="ECO:0000313" key="2">
    <source>
        <dbReference type="Proteomes" id="UP000518300"/>
    </source>
</evidence>
<comment type="caution">
    <text evidence="1">The sequence shown here is derived from an EMBL/GenBank/DDBJ whole genome shotgun (WGS) entry which is preliminary data.</text>
</comment>
<protein>
    <recommendedName>
        <fullName evidence="3">DZANK-type domain-containing protein</fullName>
    </recommendedName>
</protein>
<sequence length="188" mass="19821">MIICSLCDHVQPEGTECEVCGRVFPAPELDVAPVAPLAELELTPHTGGRAPVQVAAIPELDLTRQKAGPDLPPQVVPDLELTRARDIGAVPVAPLLELDTGRAQDDGVRTAAPVGAVVCRYCRNVQADGLLCDRCGMRLPKARPAATAAAGAKRADDDDGWTNCTSCQTRVRRGRACSECGTRSQAEA</sequence>
<dbReference type="EMBL" id="JABBJJ010000378">
    <property type="protein sequence ID" value="NMO22039.1"/>
    <property type="molecule type" value="Genomic_DNA"/>
</dbReference>
<evidence type="ECO:0008006" key="3">
    <source>
        <dbReference type="Google" id="ProtNLM"/>
    </source>
</evidence>
<proteinExistence type="predicted"/>
<dbReference type="AlphaFoldDB" id="A0A848LWM1"/>
<gene>
    <name evidence="1" type="ORF">HG543_45365</name>
</gene>
<organism evidence="1 2">
    <name type="scientific">Pyxidicoccus fallax</name>
    <dbReference type="NCBI Taxonomy" id="394095"/>
    <lineage>
        <taxon>Bacteria</taxon>
        <taxon>Pseudomonadati</taxon>
        <taxon>Myxococcota</taxon>
        <taxon>Myxococcia</taxon>
        <taxon>Myxococcales</taxon>
        <taxon>Cystobacterineae</taxon>
        <taxon>Myxococcaceae</taxon>
        <taxon>Pyxidicoccus</taxon>
    </lineage>
</organism>